<dbReference type="VEuPathDB" id="FungiDB:YALI1_E07361g"/>
<gene>
    <name evidence="1" type="ORF">YALI1_E07361g</name>
</gene>
<proteinExistence type="predicted"/>
<protein>
    <submittedName>
        <fullName evidence="1">Uncharacterized protein</fullName>
    </submittedName>
</protein>
<dbReference type="Proteomes" id="UP000182444">
    <property type="component" value="Chromosome 1E"/>
</dbReference>
<dbReference type="OMA" id="DAIWYSQ"/>
<sequence length="405" mass="46546">MKIAWLLFTAATFVEGVSRHKRDPVWTVNPGQVPDYVLRHCPGVHLYSEEKYLPGDPADYVTNFKIDTASGKTVLNGSESDPVTLARLGQYSFEKHSSRTFMTSLTDFNADPDWITGEGNIPHLVSGKIDHAKSVLIVVDKGDGLVDAFWFYFYPFNLGPFVMGGGPYGNHVGDWEHSLVRFQDGVPQILWMSAHGGGNAYYYNAAEKMDNDPERRVLFSARGTHANYGSVGQHSHDLPFYMLSDFTDRGALWDPVQNYYGYTLTHRERGRTGADRIWFDGRVLTSDGQSPHPSWLNYLGRWGDRQLPNSDPRQKWHPFNWRYIDGPRGPMAKNLLRHTVCERNKWWNLFRTCRIRRRVETAEGIEAEGYGCVGLMDWLPWWIGWIPWTVTWRGYGCWAIDRLWG</sequence>
<dbReference type="VEuPathDB" id="FungiDB:YALI0_E06083g"/>
<organism evidence="1 2">
    <name type="scientific">Yarrowia lipolytica</name>
    <name type="common">Candida lipolytica</name>
    <dbReference type="NCBI Taxonomy" id="4952"/>
    <lineage>
        <taxon>Eukaryota</taxon>
        <taxon>Fungi</taxon>
        <taxon>Dikarya</taxon>
        <taxon>Ascomycota</taxon>
        <taxon>Saccharomycotina</taxon>
        <taxon>Dipodascomycetes</taxon>
        <taxon>Dipodascales</taxon>
        <taxon>Dipodascales incertae sedis</taxon>
        <taxon>Yarrowia</taxon>
    </lineage>
</organism>
<dbReference type="AlphaFoldDB" id="A0A1H6Q1C4"/>
<dbReference type="eggNOG" id="ENOG502RJPB">
    <property type="taxonomic scope" value="Eukaryota"/>
</dbReference>
<dbReference type="GO" id="GO:0006623">
    <property type="term" value="P:protein targeting to vacuole"/>
    <property type="evidence" value="ECO:0007669"/>
    <property type="project" value="TreeGrafter"/>
</dbReference>
<evidence type="ECO:0000313" key="1">
    <source>
        <dbReference type="EMBL" id="AOW05026.1"/>
    </source>
</evidence>
<reference evidence="1 2" key="1">
    <citation type="journal article" date="2016" name="PLoS ONE">
        <title>Sequence Assembly of Yarrowia lipolytica Strain W29/CLIB89 Shows Transposable Element Diversity.</title>
        <authorList>
            <person name="Magnan C."/>
            <person name="Yu J."/>
            <person name="Chang I."/>
            <person name="Jahn E."/>
            <person name="Kanomata Y."/>
            <person name="Wu J."/>
            <person name="Zeller M."/>
            <person name="Oakes M."/>
            <person name="Baldi P."/>
            <person name="Sandmeyer S."/>
        </authorList>
    </citation>
    <scope>NUCLEOTIDE SEQUENCE [LARGE SCALE GENOMIC DNA]</scope>
    <source>
        <strain evidence="2">CLIB89(W29)</strain>
    </source>
</reference>
<accession>A0A1H6Q1C4</accession>
<dbReference type="OrthoDB" id="188042at2759"/>
<dbReference type="PANTHER" id="PTHR48220:SF1">
    <property type="entry name" value="VACUOLAR PROTEIN SORTING-ASSOCIATED PROTEIN 62-RELATED"/>
    <property type="match status" value="1"/>
</dbReference>
<dbReference type="PANTHER" id="PTHR48220">
    <property type="match status" value="1"/>
</dbReference>
<dbReference type="GeneID" id="2912352"/>
<dbReference type="InterPro" id="IPR053102">
    <property type="entry name" value="VPS_Associated"/>
</dbReference>
<evidence type="ECO:0000313" key="2">
    <source>
        <dbReference type="Proteomes" id="UP000182444"/>
    </source>
</evidence>
<dbReference type="Pfam" id="PF06101">
    <property type="entry name" value="Vps62"/>
    <property type="match status" value="1"/>
</dbReference>
<name>A0A1H6Q1C4_YARLL</name>
<dbReference type="InterPro" id="IPR009291">
    <property type="entry name" value="Vps62"/>
</dbReference>
<dbReference type="EMBL" id="CP017557">
    <property type="protein sequence ID" value="AOW05026.1"/>
    <property type="molecule type" value="Genomic_DNA"/>
</dbReference>
<dbReference type="GO" id="GO:0000329">
    <property type="term" value="C:fungal-type vacuole membrane"/>
    <property type="evidence" value="ECO:0007669"/>
    <property type="project" value="TreeGrafter"/>
</dbReference>
<dbReference type="RefSeq" id="XP_503614.1">
    <property type="nucleotide sequence ID" value="XM_503614.1"/>
</dbReference>
<dbReference type="KEGG" id="yli:2912352"/>